<dbReference type="Pfam" id="PF07859">
    <property type="entry name" value="Abhydrolase_3"/>
    <property type="match status" value="1"/>
</dbReference>
<feature type="active site" evidence="3">
    <location>
        <position position="190"/>
    </location>
</feature>
<evidence type="ECO:0000313" key="5">
    <source>
        <dbReference type="EMBL" id="MBZ6075303.1"/>
    </source>
</evidence>
<comment type="caution">
    <text evidence="5">The sequence shown here is derived from an EMBL/GenBank/DDBJ whole genome shotgun (WGS) entry which is preliminary data.</text>
</comment>
<evidence type="ECO:0000256" key="3">
    <source>
        <dbReference type="PROSITE-ProRule" id="PRU10038"/>
    </source>
</evidence>
<feature type="domain" description="Alpha/beta hydrolase fold-3" evidence="4">
    <location>
        <begin position="112"/>
        <end position="320"/>
    </location>
</feature>
<protein>
    <submittedName>
        <fullName evidence="5">Alpha/beta hydrolase</fullName>
    </submittedName>
</protein>
<dbReference type="PROSITE" id="PS01174">
    <property type="entry name" value="LIPASE_GDXG_SER"/>
    <property type="match status" value="1"/>
</dbReference>
<evidence type="ECO:0000256" key="1">
    <source>
        <dbReference type="ARBA" id="ARBA00010515"/>
    </source>
</evidence>
<accession>A0ABS7VIF8</accession>
<dbReference type="InterPro" id="IPR033140">
    <property type="entry name" value="Lipase_GDXG_put_SER_AS"/>
</dbReference>
<organism evidence="5 6">
    <name type="scientific">Microvirga puerhi</name>
    <dbReference type="NCBI Taxonomy" id="2876078"/>
    <lineage>
        <taxon>Bacteria</taxon>
        <taxon>Pseudomonadati</taxon>
        <taxon>Pseudomonadota</taxon>
        <taxon>Alphaproteobacteria</taxon>
        <taxon>Hyphomicrobiales</taxon>
        <taxon>Methylobacteriaceae</taxon>
        <taxon>Microvirga</taxon>
    </lineage>
</organism>
<dbReference type="InterPro" id="IPR013094">
    <property type="entry name" value="AB_hydrolase_3"/>
</dbReference>
<gene>
    <name evidence="5" type="ORF">K9B37_03200</name>
</gene>
<dbReference type="GO" id="GO:0016787">
    <property type="term" value="F:hydrolase activity"/>
    <property type="evidence" value="ECO:0007669"/>
    <property type="project" value="UniProtKB-KW"/>
</dbReference>
<dbReference type="Gene3D" id="3.40.50.1820">
    <property type="entry name" value="alpha/beta hydrolase"/>
    <property type="match status" value="1"/>
</dbReference>
<dbReference type="Proteomes" id="UP000704176">
    <property type="component" value="Unassembled WGS sequence"/>
</dbReference>
<dbReference type="InterPro" id="IPR029058">
    <property type="entry name" value="AB_hydrolase_fold"/>
</dbReference>
<comment type="similarity">
    <text evidence="1">Belongs to the 'GDXG' lipolytic enzyme family.</text>
</comment>
<dbReference type="EMBL" id="JAIRBM010000002">
    <property type="protein sequence ID" value="MBZ6075303.1"/>
    <property type="molecule type" value="Genomic_DNA"/>
</dbReference>
<name>A0ABS7VIF8_9HYPH</name>
<dbReference type="InterPro" id="IPR050300">
    <property type="entry name" value="GDXG_lipolytic_enzyme"/>
</dbReference>
<evidence type="ECO:0000256" key="2">
    <source>
        <dbReference type="ARBA" id="ARBA00022801"/>
    </source>
</evidence>
<evidence type="ECO:0000313" key="6">
    <source>
        <dbReference type="Proteomes" id="UP000704176"/>
    </source>
</evidence>
<keyword evidence="2 5" id="KW-0378">Hydrolase</keyword>
<dbReference type="SUPFAM" id="SSF53474">
    <property type="entry name" value="alpha/beta-Hydrolases"/>
    <property type="match status" value="1"/>
</dbReference>
<dbReference type="RefSeq" id="WP_224311356.1">
    <property type="nucleotide sequence ID" value="NZ_JAIRBM010000002.1"/>
</dbReference>
<dbReference type="PANTHER" id="PTHR48081:SF8">
    <property type="entry name" value="ALPHA_BETA HYDROLASE FOLD-3 DOMAIN-CONTAINING PROTEIN-RELATED"/>
    <property type="match status" value="1"/>
</dbReference>
<keyword evidence="6" id="KW-1185">Reference proteome</keyword>
<proteinExistence type="inferred from homology"/>
<dbReference type="PANTHER" id="PTHR48081">
    <property type="entry name" value="AB HYDROLASE SUPERFAMILY PROTEIN C4A8.06C"/>
    <property type="match status" value="1"/>
</dbReference>
<sequence>MDYQSVSVKPSIPCVDQLTDGPGVSRIDPSDPAVAYYQLLAKMRSPLALRDIMIRPVRGGYINHDLGPDDLPPSADKLYPEVTVSNIYVPSPSGPIRCQVFRPPGHDIRPMLLYAHGGGFTVGSSEDTAYITSRVAWENRMVVVSVNYRLAPEWPFPAGLNDCCAVLSWLRAHGHEIGGDASWIAVAGDSAGGNIAAALPLKAHDENVAPPEAAVLLCPITDFHVERHDSFERLAPLGIIYDTAFVGYIRGAYAVHHRNWSHPHVSPALADLRGYPPALVVSGTADPIVDDNLAFVRKLREASNVHVEHFVRERMPHGYYFFPGLLKEGDEAFSAVADFLQGRMPGFTS</sequence>
<evidence type="ECO:0000259" key="4">
    <source>
        <dbReference type="Pfam" id="PF07859"/>
    </source>
</evidence>
<reference evidence="5 6" key="1">
    <citation type="submission" date="2021-09" db="EMBL/GenBank/DDBJ databases">
        <title>The complete genome sequence of a new microorganism.</title>
        <authorList>
            <person name="Zi Z."/>
        </authorList>
    </citation>
    <scope>NUCLEOTIDE SEQUENCE [LARGE SCALE GENOMIC DNA]</scope>
    <source>
        <strain evidence="5 6">WGZ8</strain>
    </source>
</reference>